<name>A7T2L4_NEMVE</name>
<accession>A7T2L4</accession>
<keyword evidence="1" id="KW-0347">Helicase</keyword>
<dbReference type="OMA" id="FHERTRK"/>
<keyword evidence="1" id="KW-0378">Hydrolase</keyword>
<keyword evidence="1" id="KW-0233">DNA recombination</keyword>
<dbReference type="GO" id="GO:0043139">
    <property type="term" value="F:5'-3' DNA helicase activity"/>
    <property type="evidence" value="ECO:0007669"/>
    <property type="project" value="UniProtKB-EC"/>
</dbReference>
<dbReference type="EC" id="5.6.2.3" evidence="1"/>
<dbReference type="InterPro" id="IPR027417">
    <property type="entry name" value="P-loop_NTPase"/>
</dbReference>
<dbReference type="InterPro" id="IPR010285">
    <property type="entry name" value="DNA_helicase_pif1-like_DEAD"/>
</dbReference>
<evidence type="ECO:0000313" key="3">
    <source>
        <dbReference type="EMBL" id="EDO29803.1"/>
    </source>
</evidence>
<dbReference type="InParanoid" id="A7T2L4"/>
<comment type="catalytic activity">
    <reaction evidence="1">
        <text>ATP + H2O = ADP + phosphate + H(+)</text>
        <dbReference type="Rhea" id="RHEA:13065"/>
        <dbReference type="ChEBI" id="CHEBI:15377"/>
        <dbReference type="ChEBI" id="CHEBI:15378"/>
        <dbReference type="ChEBI" id="CHEBI:30616"/>
        <dbReference type="ChEBI" id="CHEBI:43474"/>
        <dbReference type="ChEBI" id="CHEBI:456216"/>
        <dbReference type="EC" id="5.6.2.3"/>
    </reaction>
</comment>
<evidence type="ECO:0000256" key="1">
    <source>
        <dbReference type="RuleBase" id="RU363044"/>
    </source>
</evidence>
<dbReference type="PANTHER" id="PTHR47642">
    <property type="entry name" value="ATP-DEPENDENT DNA HELICASE"/>
    <property type="match status" value="1"/>
</dbReference>
<dbReference type="AlphaFoldDB" id="A7T2L4"/>
<dbReference type="HOGENOM" id="CLU_1449350_0_0_1"/>
<dbReference type="Pfam" id="PF05970">
    <property type="entry name" value="PIF1"/>
    <property type="match status" value="1"/>
</dbReference>
<dbReference type="PANTHER" id="PTHR47642:SF5">
    <property type="entry name" value="ATP-DEPENDENT DNA HELICASE"/>
    <property type="match status" value="1"/>
</dbReference>
<evidence type="ECO:0000259" key="2">
    <source>
        <dbReference type="Pfam" id="PF05970"/>
    </source>
</evidence>
<dbReference type="PhylomeDB" id="A7T2L4"/>
<keyword evidence="4" id="KW-1185">Reference proteome</keyword>
<dbReference type="STRING" id="45351.A7T2L4"/>
<keyword evidence="1" id="KW-0234">DNA repair</keyword>
<dbReference type="eggNOG" id="KOG0987">
    <property type="taxonomic scope" value="Eukaryota"/>
</dbReference>
<dbReference type="GO" id="GO:0006281">
    <property type="term" value="P:DNA repair"/>
    <property type="evidence" value="ECO:0007669"/>
    <property type="project" value="UniProtKB-KW"/>
</dbReference>
<dbReference type="EMBL" id="DS470274">
    <property type="protein sequence ID" value="EDO29803.1"/>
    <property type="molecule type" value="Genomic_DNA"/>
</dbReference>
<dbReference type="GO" id="GO:0006310">
    <property type="term" value="P:DNA recombination"/>
    <property type="evidence" value="ECO:0007669"/>
    <property type="project" value="UniProtKB-KW"/>
</dbReference>
<sequence>MASDGHNFAIFVEAGTGKSMVVSEVCKSKDRHVQVVCSTGIACEVYDKNKLANPPTTVQSFPGIGTAKAPFHKVVDKSVKDEDLRRRLIATEWVIWDECSMSSARMLLLFHERTRKVRGSNLPFGGIQDIVVGDWLKLQPVKSKFNDGTPMFKHGLFERSERASGATDSQPHYGANVFIQDLYYAVD</sequence>
<comment type="similarity">
    <text evidence="1">Belongs to the helicase family.</text>
</comment>
<evidence type="ECO:0000313" key="4">
    <source>
        <dbReference type="Proteomes" id="UP000001593"/>
    </source>
</evidence>
<organism evidence="3 4">
    <name type="scientific">Nematostella vectensis</name>
    <name type="common">Starlet sea anemone</name>
    <dbReference type="NCBI Taxonomy" id="45351"/>
    <lineage>
        <taxon>Eukaryota</taxon>
        <taxon>Metazoa</taxon>
        <taxon>Cnidaria</taxon>
        <taxon>Anthozoa</taxon>
        <taxon>Hexacorallia</taxon>
        <taxon>Actiniaria</taxon>
        <taxon>Edwardsiidae</taxon>
        <taxon>Nematostella</taxon>
    </lineage>
</organism>
<dbReference type="Proteomes" id="UP000001593">
    <property type="component" value="Unassembled WGS sequence"/>
</dbReference>
<dbReference type="Gene3D" id="3.40.50.300">
    <property type="entry name" value="P-loop containing nucleotide triphosphate hydrolases"/>
    <property type="match status" value="1"/>
</dbReference>
<feature type="domain" description="DNA helicase Pif1-like DEAD-box helicase" evidence="2">
    <location>
        <begin position="3"/>
        <end position="144"/>
    </location>
</feature>
<proteinExistence type="inferred from homology"/>
<keyword evidence="1" id="KW-0227">DNA damage</keyword>
<dbReference type="SUPFAM" id="SSF52540">
    <property type="entry name" value="P-loop containing nucleoside triphosphate hydrolases"/>
    <property type="match status" value="1"/>
</dbReference>
<keyword evidence="1" id="KW-0547">Nucleotide-binding</keyword>
<keyword evidence="1" id="KW-0067">ATP-binding</keyword>
<reference evidence="3 4" key="1">
    <citation type="journal article" date="2007" name="Science">
        <title>Sea anemone genome reveals ancestral eumetazoan gene repertoire and genomic organization.</title>
        <authorList>
            <person name="Putnam N.H."/>
            <person name="Srivastava M."/>
            <person name="Hellsten U."/>
            <person name="Dirks B."/>
            <person name="Chapman J."/>
            <person name="Salamov A."/>
            <person name="Terry A."/>
            <person name="Shapiro H."/>
            <person name="Lindquist E."/>
            <person name="Kapitonov V.V."/>
            <person name="Jurka J."/>
            <person name="Genikhovich G."/>
            <person name="Grigoriev I.V."/>
            <person name="Lucas S.M."/>
            <person name="Steele R.E."/>
            <person name="Finnerty J.R."/>
            <person name="Technau U."/>
            <person name="Martindale M.Q."/>
            <person name="Rokhsar D.S."/>
        </authorList>
    </citation>
    <scope>NUCLEOTIDE SEQUENCE [LARGE SCALE GENOMIC DNA]</scope>
    <source>
        <strain evidence="4">CH2 X CH6</strain>
    </source>
</reference>
<gene>
    <name evidence="3" type="ORF">NEMVEDRAFT_v1g221440</name>
</gene>
<dbReference type="GO" id="GO:0005524">
    <property type="term" value="F:ATP binding"/>
    <property type="evidence" value="ECO:0007669"/>
    <property type="project" value="UniProtKB-KW"/>
</dbReference>
<dbReference type="GO" id="GO:0016887">
    <property type="term" value="F:ATP hydrolysis activity"/>
    <property type="evidence" value="ECO:0007669"/>
    <property type="project" value="RHEA"/>
</dbReference>
<dbReference type="InterPro" id="IPR051055">
    <property type="entry name" value="PIF1_helicase"/>
</dbReference>
<protein>
    <recommendedName>
        <fullName evidence="1">ATP-dependent DNA helicase</fullName>
        <ecNumber evidence="1">5.6.2.3</ecNumber>
    </recommendedName>
</protein>
<comment type="cofactor">
    <cofactor evidence="1">
        <name>Mg(2+)</name>
        <dbReference type="ChEBI" id="CHEBI:18420"/>
    </cofactor>
</comment>
<dbReference type="GO" id="GO:0000723">
    <property type="term" value="P:telomere maintenance"/>
    <property type="evidence" value="ECO:0007669"/>
    <property type="project" value="InterPro"/>
</dbReference>